<proteinExistence type="predicted"/>
<reference evidence="2" key="2">
    <citation type="submission" date="2021-04" db="EMBL/GenBank/DDBJ databases">
        <authorList>
            <person name="Gilroy R."/>
        </authorList>
    </citation>
    <scope>NUCLEOTIDE SEQUENCE</scope>
    <source>
        <strain evidence="2">G4-2901</strain>
    </source>
</reference>
<name>A0A948TEH5_9BACT</name>
<dbReference type="InterPro" id="IPR013078">
    <property type="entry name" value="His_Pase_superF_clade-1"/>
</dbReference>
<evidence type="ECO:0000313" key="2">
    <source>
        <dbReference type="EMBL" id="MBU3839240.1"/>
    </source>
</evidence>
<dbReference type="NCBIfam" id="TIGR03162">
    <property type="entry name" value="ribazole_cobC"/>
    <property type="match status" value="1"/>
</dbReference>
<evidence type="ECO:0000256" key="1">
    <source>
        <dbReference type="NCBIfam" id="TIGR03162"/>
    </source>
</evidence>
<dbReference type="CDD" id="cd07067">
    <property type="entry name" value="HP_PGM_like"/>
    <property type="match status" value="1"/>
</dbReference>
<protein>
    <recommendedName>
        <fullName evidence="1">Alpha-ribazole phosphatase</fullName>
        <ecNumber evidence="1">3.1.3.73</ecNumber>
    </recommendedName>
</protein>
<accession>A0A948TEH5</accession>
<dbReference type="Pfam" id="PF00300">
    <property type="entry name" value="His_Phos_1"/>
    <property type="match status" value="1"/>
</dbReference>
<dbReference type="PANTHER" id="PTHR48100">
    <property type="entry name" value="BROAD-SPECIFICITY PHOSPHATASE YOR283W-RELATED"/>
    <property type="match status" value="1"/>
</dbReference>
<dbReference type="InterPro" id="IPR029033">
    <property type="entry name" value="His_PPase_superfam"/>
</dbReference>
<dbReference type="SUPFAM" id="SSF53254">
    <property type="entry name" value="Phosphoglycerate mutase-like"/>
    <property type="match status" value="1"/>
</dbReference>
<sequence length="181" mass="20691">MNSGKKKKIVWVRHTAPEVIPGTCYGQTDVPLKASFEEEALRCAGELKKYSFQKAYTSPLSRCVRLAGFCGFKEAVHDPRLMEMNFGNWEMKRYDEIDDPYLSRWLDDYLHLPAPNGESLEMQYSRISAFIDDILKKEENEIVVFSHGGSIVCAMIYAGMATFENGFSKQPSYGEIVEMEF</sequence>
<dbReference type="GO" id="GO:0043755">
    <property type="term" value="F:alpha-ribazole phosphatase activity"/>
    <property type="evidence" value="ECO:0007669"/>
    <property type="project" value="UniProtKB-UniRule"/>
</dbReference>
<dbReference type="GO" id="GO:0009236">
    <property type="term" value="P:cobalamin biosynthetic process"/>
    <property type="evidence" value="ECO:0007669"/>
    <property type="project" value="UniProtKB-UniRule"/>
</dbReference>
<dbReference type="EC" id="3.1.3.73" evidence="1"/>
<gene>
    <name evidence="2" type="primary">cobC</name>
    <name evidence="2" type="ORF">H9777_13230</name>
</gene>
<reference evidence="2" key="1">
    <citation type="journal article" date="2021" name="PeerJ">
        <title>Extensive microbial diversity within the chicken gut microbiome revealed by metagenomics and culture.</title>
        <authorList>
            <person name="Gilroy R."/>
            <person name="Ravi A."/>
            <person name="Getino M."/>
            <person name="Pursley I."/>
            <person name="Horton D.L."/>
            <person name="Alikhan N.F."/>
            <person name="Baker D."/>
            <person name="Gharbi K."/>
            <person name="Hall N."/>
            <person name="Watson M."/>
            <person name="Adriaenssens E.M."/>
            <person name="Foster-Nyarko E."/>
            <person name="Jarju S."/>
            <person name="Secka A."/>
            <person name="Antonio M."/>
            <person name="Oren A."/>
            <person name="Chaudhuri R.R."/>
            <person name="La Ragione R."/>
            <person name="Hildebrand F."/>
            <person name="Pallen M.J."/>
        </authorList>
    </citation>
    <scope>NUCLEOTIDE SEQUENCE</scope>
    <source>
        <strain evidence="2">G4-2901</strain>
    </source>
</reference>
<dbReference type="Proteomes" id="UP000783796">
    <property type="component" value="Unassembled WGS sequence"/>
</dbReference>
<evidence type="ECO:0000313" key="3">
    <source>
        <dbReference type="Proteomes" id="UP000783796"/>
    </source>
</evidence>
<dbReference type="EMBL" id="JAHLFW010000110">
    <property type="protein sequence ID" value="MBU3839240.1"/>
    <property type="molecule type" value="Genomic_DNA"/>
</dbReference>
<dbReference type="InterPro" id="IPR050275">
    <property type="entry name" value="PGM_Phosphatase"/>
</dbReference>
<dbReference type="InterPro" id="IPR017578">
    <property type="entry name" value="Ribazole_CobC"/>
</dbReference>
<dbReference type="AlphaFoldDB" id="A0A948TEH5"/>
<organism evidence="2 3">
    <name type="scientific">Candidatus Phocaeicola faecigallinarum</name>
    <dbReference type="NCBI Taxonomy" id="2838732"/>
    <lineage>
        <taxon>Bacteria</taxon>
        <taxon>Pseudomonadati</taxon>
        <taxon>Bacteroidota</taxon>
        <taxon>Bacteroidia</taxon>
        <taxon>Bacteroidales</taxon>
        <taxon>Bacteroidaceae</taxon>
        <taxon>Phocaeicola</taxon>
    </lineage>
</organism>
<dbReference type="SMART" id="SM00855">
    <property type="entry name" value="PGAM"/>
    <property type="match status" value="1"/>
</dbReference>
<dbReference type="Gene3D" id="3.40.50.1240">
    <property type="entry name" value="Phosphoglycerate mutase-like"/>
    <property type="match status" value="1"/>
</dbReference>
<comment type="caution">
    <text evidence="2">The sequence shown here is derived from an EMBL/GenBank/DDBJ whole genome shotgun (WGS) entry which is preliminary data.</text>
</comment>